<name>A0AAV7H8K0_DENCH</name>
<keyword evidence="11" id="KW-0325">Glycoprotein</keyword>
<dbReference type="GO" id="GO:0051707">
    <property type="term" value="P:response to other organism"/>
    <property type="evidence" value="ECO:0007669"/>
    <property type="project" value="UniProtKB-ARBA"/>
</dbReference>
<feature type="signal peptide" evidence="12">
    <location>
        <begin position="1"/>
        <end position="26"/>
    </location>
</feature>
<evidence type="ECO:0000256" key="2">
    <source>
        <dbReference type="ARBA" id="ARBA00004236"/>
    </source>
</evidence>
<evidence type="ECO:0000256" key="12">
    <source>
        <dbReference type="SAM" id="SignalP"/>
    </source>
</evidence>
<dbReference type="GO" id="GO:0005886">
    <property type="term" value="C:plasma membrane"/>
    <property type="evidence" value="ECO:0007669"/>
    <property type="project" value="UniProtKB-SubCell"/>
</dbReference>
<keyword evidence="10" id="KW-0675">Receptor</keyword>
<evidence type="ECO:0000256" key="8">
    <source>
        <dbReference type="ARBA" id="ARBA00022840"/>
    </source>
</evidence>
<dbReference type="FunFam" id="3.80.10.10:FF:000041">
    <property type="entry name" value="LRR receptor-like serine/threonine-protein kinase ERECTA"/>
    <property type="match status" value="1"/>
</dbReference>
<sequence length="455" mass="50286">MPPLLPPPSFLLIPTLLLLSLKICITMNLSEKETLFSIMESISSDKDWRSFSPEPCNPSSSWPGMECKPGSDNLRHVTKLVFGTPPNPTCMNSATFPSQIFNLPSLQSIHFVSCFKTKKTTLFFPNSHSSSLQQLSLRSNPALISLIPPQISSLKSLQVLTLSQNHLYGKIPDSISTLNSLIHLDLSYNSLTGRIPVEIWRLNNLVDLDLSYNSLTGPIPPSIGEMAKLQNLDLSSNSLTETIPESVEKLKMLTFLALSDNKLSGYDPNGVANLQKLEYLIMEGNPMFIPLPPELGRLRRLQELRLGSSGYTGMIPKSFCWLKNLTSLSLEKNNLSGEIPPEFNGLRKIYHLNLSRNLLSGVVPFSSEFFKRLGRNLDLSGNDRLCVNDYEGLNGNVGVGVGVCGSNRSSSVDSDEMRKPLESSAVASLALEIWSWRSGAGFMGFSAVYFCLWSF</sequence>
<dbReference type="EMBL" id="JAGFBR010000007">
    <property type="protein sequence ID" value="KAH0464207.1"/>
    <property type="molecule type" value="Genomic_DNA"/>
</dbReference>
<dbReference type="PANTHER" id="PTHR48053">
    <property type="entry name" value="LEUCINE RICH REPEAT FAMILY PROTEIN, EXPRESSED"/>
    <property type="match status" value="1"/>
</dbReference>
<keyword evidence="6" id="KW-0677">Repeat</keyword>
<dbReference type="GO" id="GO:0004674">
    <property type="term" value="F:protein serine/threonine kinase activity"/>
    <property type="evidence" value="ECO:0007669"/>
    <property type="project" value="UniProtKB-EC"/>
</dbReference>
<evidence type="ECO:0000256" key="5">
    <source>
        <dbReference type="ARBA" id="ARBA00022729"/>
    </source>
</evidence>
<dbReference type="PANTHER" id="PTHR48053:SF126">
    <property type="entry name" value="MDIS1-INTERACTING RECEPTOR LIKE KINASE 2-LIKE ISOFORM X1"/>
    <property type="match status" value="1"/>
</dbReference>
<evidence type="ECO:0000313" key="13">
    <source>
        <dbReference type="EMBL" id="KAH0464207.1"/>
    </source>
</evidence>
<evidence type="ECO:0000256" key="11">
    <source>
        <dbReference type="ARBA" id="ARBA00023180"/>
    </source>
</evidence>
<accession>A0AAV7H8K0</accession>
<reference evidence="13 14" key="1">
    <citation type="journal article" date="2021" name="Hortic Res">
        <title>Chromosome-scale assembly of the Dendrobium chrysotoxum genome enhances the understanding of orchid evolution.</title>
        <authorList>
            <person name="Zhang Y."/>
            <person name="Zhang G.Q."/>
            <person name="Zhang D."/>
            <person name="Liu X.D."/>
            <person name="Xu X.Y."/>
            <person name="Sun W.H."/>
            <person name="Yu X."/>
            <person name="Zhu X."/>
            <person name="Wang Z.W."/>
            <person name="Zhao X."/>
            <person name="Zhong W.Y."/>
            <person name="Chen H."/>
            <person name="Yin W.L."/>
            <person name="Huang T."/>
            <person name="Niu S.C."/>
            <person name="Liu Z.J."/>
        </authorList>
    </citation>
    <scope>NUCLEOTIDE SEQUENCE [LARGE SCALE GENOMIC DNA]</scope>
    <source>
        <strain evidence="13">Lindl</strain>
    </source>
</reference>
<keyword evidence="14" id="KW-1185">Reference proteome</keyword>
<keyword evidence="4" id="KW-0433">Leucine-rich repeat</keyword>
<proteinExistence type="predicted"/>
<evidence type="ECO:0000256" key="9">
    <source>
        <dbReference type="ARBA" id="ARBA00023136"/>
    </source>
</evidence>
<evidence type="ECO:0000256" key="3">
    <source>
        <dbReference type="ARBA" id="ARBA00022475"/>
    </source>
</evidence>
<evidence type="ECO:0000256" key="10">
    <source>
        <dbReference type="ARBA" id="ARBA00023170"/>
    </source>
</evidence>
<dbReference type="SUPFAM" id="SSF52058">
    <property type="entry name" value="L domain-like"/>
    <property type="match status" value="1"/>
</dbReference>
<gene>
    <name evidence="13" type="ORF">IEQ34_006993</name>
</gene>
<dbReference type="GO" id="GO:0005524">
    <property type="term" value="F:ATP binding"/>
    <property type="evidence" value="ECO:0007669"/>
    <property type="project" value="UniProtKB-KW"/>
</dbReference>
<comment type="caution">
    <text evidence="13">The sequence shown here is derived from an EMBL/GenBank/DDBJ whole genome shotgun (WGS) entry which is preliminary data.</text>
</comment>
<evidence type="ECO:0000313" key="14">
    <source>
        <dbReference type="Proteomes" id="UP000775213"/>
    </source>
</evidence>
<evidence type="ECO:0000256" key="4">
    <source>
        <dbReference type="ARBA" id="ARBA00022614"/>
    </source>
</evidence>
<dbReference type="InterPro" id="IPR051716">
    <property type="entry name" value="Plant_RL_S/T_kinase"/>
</dbReference>
<keyword evidence="8" id="KW-0067">ATP-binding</keyword>
<dbReference type="Proteomes" id="UP000775213">
    <property type="component" value="Unassembled WGS sequence"/>
</dbReference>
<dbReference type="Pfam" id="PF13855">
    <property type="entry name" value="LRR_8"/>
    <property type="match status" value="3"/>
</dbReference>
<evidence type="ECO:0000256" key="1">
    <source>
        <dbReference type="ARBA" id="ARBA00004167"/>
    </source>
</evidence>
<dbReference type="Gene3D" id="3.80.10.10">
    <property type="entry name" value="Ribonuclease Inhibitor"/>
    <property type="match status" value="3"/>
</dbReference>
<evidence type="ECO:0000256" key="7">
    <source>
        <dbReference type="ARBA" id="ARBA00022741"/>
    </source>
</evidence>
<dbReference type="FunFam" id="3.80.10.10:FF:000269">
    <property type="entry name" value="Piriformospora indica-insensitive protein 2"/>
    <property type="match status" value="1"/>
</dbReference>
<keyword evidence="9" id="KW-0472">Membrane</keyword>
<dbReference type="SMART" id="SM00369">
    <property type="entry name" value="LRR_TYP"/>
    <property type="match status" value="6"/>
</dbReference>
<dbReference type="InterPro" id="IPR032675">
    <property type="entry name" value="LRR_dom_sf"/>
</dbReference>
<evidence type="ECO:0000256" key="6">
    <source>
        <dbReference type="ARBA" id="ARBA00022737"/>
    </source>
</evidence>
<dbReference type="InterPro" id="IPR001611">
    <property type="entry name" value="Leu-rich_rpt"/>
</dbReference>
<protein>
    <submittedName>
        <fullName evidence="13">Uncharacterized protein</fullName>
    </submittedName>
</protein>
<keyword evidence="5 12" id="KW-0732">Signal</keyword>
<dbReference type="FunFam" id="3.80.10.10:FF:000383">
    <property type="entry name" value="Leucine-rich repeat receptor protein kinase EMS1"/>
    <property type="match status" value="1"/>
</dbReference>
<keyword evidence="7" id="KW-0547">Nucleotide-binding</keyword>
<organism evidence="13 14">
    <name type="scientific">Dendrobium chrysotoxum</name>
    <name type="common">Orchid</name>
    <dbReference type="NCBI Taxonomy" id="161865"/>
    <lineage>
        <taxon>Eukaryota</taxon>
        <taxon>Viridiplantae</taxon>
        <taxon>Streptophyta</taxon>
        <taxon>Embryophyta</taxon>
        <taxon>Tracheophyta</taxon>
        <taxon>Spermatophyta</taxon>
        <taxon>Magnoliopsida</taxon>
        <taxon>Liliopsida</taxon>
        <taxon>Asparagales</taxon>
        <taxon>Orchidaceae</taxon>
        <taxon>Epidendroideae</taxon>
        <taxon>Malaxideae</taxon>
        <taxon>Dendrobiinae</taxon>
        <taxon>Dendrobium</taxon>
    </lineage>
</organism>
<keyword evidence="3" id="KW-1003">Cell membrane</keyword>
<dbReference type="PRINTS" id="PR00019">
    <property type="entry name" value="LEURICHRPT"/>
</dbReference>
<dbReference type="InterPro" id="IPR003591">
    <property type="entry name" value="Leu-rich_rpt_typical-subtyp"/>
</dbReference>
<comment type="subcellular location">
    <subcellularLocation>
        <location evidence="2">Cell membrane</location>
    </subcellularLocation>
    <subcellularLocation>
        <location evidence="1">Membrane</location>
        <topology evidence="1">Single-pass membrane protein</topology>
    </subcellularLocation>
</comment>
<dbReference type="AlphaFoldDB" id="A0AAV7H8K0"/>
<feature type="chain" id="PRO_5043462442" evidence="12">
    <location>
        <begin position="27"/>
        <end position="455"/>
    </location>
</feature>